<evidence type="ECO:0000313" key="3">
    <source>
        <dbReference type="EMBL" id="SEL25541.1"/>
    </source>
</evidence>
<dbReference type="GO" id="GO:0019867">
    <property type="term" value="C:outer membrane"/>
    <property type="evidence" value="ECO:0007669"/>
    <property type="project" value="InterPro"/>
</dbReference>
<dbReference type="Pfam" id="PF03797">
    <property type="entry name" value="Autotransporter"/>
    <property type="match status" value="1"/>
</dbReference>
<dbReference type="SUPFAM" id="SSF103515">
    <property type="entry name" value="Autotransporter"/>
    <property type="match status" value="1"/>
</dbReference>
<evidence type="ECO:0000313" key="4">
    <source>
        <dbReference type="Proteomes" id="UP000199283"/>
    </source>
</evidence>
<feature type="domain" description="Autotransporter" evidence="2">
    <location>
        <begin position="93"/>
        <end position="337"/>
    </location>
</feature>
<dbReference type="OrthoDB" id="7658215at2"/>
<feature type="signal peptide" evidence="1">
    <location>
        <begin position="1"/>
        <end position="27"/>
    </location>
</feature>
<dbReference type="STRING" id="188906.SAMN04488526_2271"/>
<dbReference type="PROSITE" id="PS51208">
    <property type="entry name" value="AUTOTRANSPORTER"/>
    <property type="match status" value="1"/>
</dbReference>
<protein>
    <submittedName>
        <fullName evidence="3">Outer membrane autotransporter barrel domain-containing protein</fullName>
    </submittedName>
</protein>
<keyword evidence="1" id="KW-0732">Signal</keyword>
<dbReference type="InterPro" id="IPR036709">
    <property type="entry name" value="Autotransporte_beta_dom_sf"/>
</dbReference>
<dbReference type="AlphaFoldDB" id="A0A1H7NQC1"/>
<name>A0A1H7NQC1_9RHOB</name>
<proteinExistence type="predicted"/>
<feature type="chain" id="PRO_5011697412" evidence="1">
    <location>
        <begin position="28"/>
        <end position="337"/>
    </location>
</feature>
<dbReference type="EMBL" id="FNZQ01000004">
    <property type="protein sequence ID" value="SEL25541.1"/>
    <property type="molecule type" value="Genomic_DNA"/>
</dbReference>
<dbReference type="Proteomes" id="UP000199283">
    <property type="component" value="Unassembled WGS sequence"/>
</dbReference>
<reference evidence="3 4" key="1">
    <citation type="submission" date="2016-10" db="EMBL/GenBank/DDBJ databases">
        <authorList>
            <person name="de Groot N.N."/>
        </authorList>
    </citation>
    <scope>NUCLEOTIDE SEQUENCE [LARGE SCALE GENOMIC DNA]</scope>
    <source>
        <strain evidence="3 4">DSM 14858</strain>
    </source>
</reference>
<keyword evidence="4" id="KW-1185">Reference proteome</keyword>
<gene>
    <name evidence="3" type="ORF">SAMN04488526_2271</name>
</gene>
<evidence type="ECO:0000256" key="1">
    <source>
        <dbReference type="SAM" id="SignalP"/>
    </source>
</evidence>
<dbReference type="NCBIfam" id="TIGR01414">
    <property type="entry name" value="autotrans_barl"/>
    <property type="match status" value="1"/>
</dbReference>
<evidence type="ECO:0000259" key="2">
    <source>
        <dbReference type="PROSITE" id="PS51208"/>
    </source>
</evidence>
<dbReference type="SMART" id="SM00869">
    <property type="entry name" value="Autotransporter"/>
    <property type="match status" value="1"/>
</dbReference>
<accession>A0A1H7NQC1</accession>
<dbReference type="Gene3D" id="2.40.128.130">
    <property type="entry name" value="Autotransporter beta-domain"/>
    <property type="match status" value="1"/>
</dbReference>
<dbReference type="RefSeq" id="WP_092762858.1">
    <property type="nucleotide sequence ID" value="NZ_FNZQ01000004.1"/>
</dbReference>
<sequence>MSRTIFSGITGATVLVATTMLGSAAWACDFENSCYTPPPPPKGPAATTQLSALSQGTAAVTRGLVAQAGGVAATQAQSGLSLGTNTTASTRGTKSKGVNTWVEFTGFVVNGNDLRQTATGFQLGGDVHVTPNLALGLSLGRDQVNSDAGGFDLSGDLTFLQPYAAYVSGPMRAEASLIYGRGDFEQVSLGGTGQADTTLIAATVSGAYDMALSTGQTLSPMASLSYGEEESEGTGGTLAGTGKDTTSFGRASVGARLSTAFDSGTAFVGLHADYDYSNGDTDLVAGFDDDTGFAGRIELGVNAAITQRLNLRTSMSVGGLGTGTKDVAAGLTLNMKF</sequence>
<dbReference type="InterPro" id="IPR005546">
    <property type="entry name" value="Autotransporte_beta"/>
</dbReference>
<organism evidence="3 4">
    <name type="scientific">Jannaschia helgolandensis</name>
    <dbReference type="NCBI Taxonomy" id="188906"/>
    <lineage>
        <taxon>Bacteria</taxon>
        <taxon>Pseudomonadati</taxon>
        <taxon>Pseudomonadota</taxon>
        <taxon>Alphaproteobacteria</taxon>
        <taxon>Rhodobacterales</taxon>
        <taxon>Roseobacteraceae</taxon>
        <taxon>Jannaschia</taxon>
    </lineage>
</organism>
<dbReference type="InterPro" id="IPR006315">
    <property type="entry name" value="OM_autotransptr_brl_dom"/>
</dbReference>